<accession>A0A2Z7C0Q1</accession>
<keyword evidence="3" id="KW-1185">Reference proteome</keyword>
<organism evidence="2 3">
    <name type="scientific">Dorcoceras hygrometricum</name>
    <dbReference type="NCBI Taxonomy" id="472368"/>
    <lineage>
        <taxon>Eukaryota</taxon>
        <taxon>Viridiplantae</taxon>
        <taxon>Streptophyta</taxon>
        <taxon>Embryophyta</taxon>
        <taxon>Tracheophyta</taxon>
        <taxon>Spermatophyta</taxon>
        <taxon>Magnoliopsida</taxon>
        <taxon>eudicotyledons</taxon>
        <taxon>Gunneridae</taxon>
        <taxon>Pentapetalae</taxon>
        <taxon>asterids</taxon>
        <taxon>lamiids</taxon>
        <taxon>Lamiales</taxon>
        <taxon>Gesneriaceae</taxon>
        <taxon>Didymocarpoideae</taxon>
        <taxon>Trichosporeae</taxon>
        <taxon>Loxocarpinae</taxon>
        <taxon>Dorcoceras</taxon>
    </lineage>
</organism>
<name>A0A2Z7C0Q1_9LAMI</name>
<dbReference type="Pfam" id="PF24847">
    <property type="entry name" value="DUF7722"/>
    <property type="match status" value="1"/>
</dbReference>
<evidence type="ECO:0000313" key="3">
    <source>
        <dbReference type="Proteomes" id="UP000250235"/>
    </source>
</evidence>
<proteinExistence type="predicted"/>
<evidence type="ECO:0000259" key="1">
    <source>
        <dbReference type="Pfam" id="PF24847"/>
    </source>
</evidence>
<gene>
    <name evidence="2" type="ORF">F511_25246</name>
</gene>
<dbReference type="InterPro" id="IPR056139">
    <property type="entry name" value="DUF7722"/>
</dbReference>
<dbReference type="EMBL" id="KV002457">
    <property type="protein sequence ID" value="KZV38020.1"/>
    <property type="molecule type" value="Genomic_DNA"/>
</dbReference>
<dbReference type="PANTHER" id="PTHR33513:SF4">
    <property type="entry name" value="GB|AAF04428.1"/>
    <property type="match status" value="1"/>
</dbReference>
<dbReference type="Proteomes" id="UP000250235">
    <property type="component" value="Unassembled WGS sequence"/>
</dbReference>
<dbReference type="PANTHER" id="PTHR33513">
    <property type="entry name" value="OS06G0523300 PROTEIN"/>
    <property type="match status" value="1"/>
</dbReference>
<feature type="domain" description="DUF7722" evidence="1">
    <location>
        <begin position="49"/>
        <end position="91"/>
    </location>
</feature>
<dbReference type="AlphaFoldDB" id="A0A2Z7C0Q1"/>
<sequence length="92" mass="10511">MNRGILESISRWLSTNVAATATATYAPVRYDANEQLTGEIHGFQMPLHYPRYARPAYEVMPEWKLNCLLCLQVSGDVDQKRKFAMGAFLWNS</sequence>
<dbReference type="OrthoDB" id="1932905at2759"/>
<reference evidence="2 3" key="1">
    <citation type="journal article" date="2015" name="Proc. Natl. Acad. Sci. U.S.A.">
        <title>The resurrection genome of Boea hygrometrica: A blueprint for survival of dehydration.</title>
        <authorList>
            <person name="Xiao L."/>
            <person name="Yang G."/>
            <person name="Zhang L."/>
            <person name="Yang X."/>
            <person name="Zhao S."/>
            <person name="Ji Z."/>
            <person name="Zhou Q."/>
            <person name="Hu M."/>
            <person name="Wang Y."/>
            <person name="Chen M."/>
            <person name="Xu Y."/>
            <person name="Jin H."/>
            <person name="Xiao X."/>
            <person name="Hu G."/>
            <person name="Bao F."/>
            <person name="Hu Y."/>
            <person name="Wan P."/>
            <person name="Li L."/>
            <person name="Deng X."/>
            <person name="Kuang T."/>
            <person name="Xiang C."/>
            <person name="Zhu J.K."/>
            <person name="Oliver M.J."/>
            <person name="He Y."/>
        </authorList>
    </citation>
    <scope>NUCLEOTIDE SEQUENCE [LARGE SCALE GENOMIC DNA]</scope>
    <source>
        <strain evidence="3">cv. XS01</strain>
    </source>
</reference>
<protein>
    <recommendedName>
        <fullName evidence="1">DUF7722 domain-containing protein</fullName>
    </recommendedName>
</protein>
<evidence type="ECO:0000313" key="2">
    <source>
        <dbReference type="EMBL" id="KZV38020.1"/>
    </source>
</evidence>